<feature type="transmembrane region" description="Helical" evidence="9">
    <location>
        <begin position="21"/>
        <end position="42"/>
    </location>
</feature>
<feature type="transmembrane region" description="Helical" evidence="9">
    <location>
        <begin position="54"/>
        <end position="74"/>
    </location>
</feature>
<evidence type="ECO:0000313" key="10">
    <source>
        <dbReference type="EMBL" id="RFT15570.1"/>
    </source>
</evidence>
<evidence type="ECO:0000256" key="4">
    <source>
        <dbReference type="ARBA" id="ARBA00022475"/>
    </source>
</evidence>
<dbReference type="GO" id="GO:0005886">
    <property type="term" value="C:plasma membrane"/>
    <property type="evidence" value="ECO:0007669"/>
    <property type="project" value="UniProtKB-SubCell"/>
</dbReference>
<feature type="transmembrane region" description="Helical" evidence="9">
    <location>
        <begin position="170"/>
        <end position="191"/>
    </location>
</feature>
<evidence type="ECO:0000256" key="1">
    <source>
        <dbReference type="ARBA" id="ARBA00004651"/>
    </source>
</evidence>
<keyword evidence="5 8" id="KW-0812">Transmembrane</keyword>
<accession>A0A3E2BLF5</accession>
<feature type="transmembrane region" description="Helical" evidence="9">
    <location>
        <begin position="384"/>
        <end position="413"/>
    </location>
</feature>
<evidence type="ECO:0000256" key="8">
    <source>
        <dbReference type="PIRNR" id="PIRNR005353"/>
    </source>
</evidence>
<evidence type="ECO:0000256" key="9">
    <source>
        <dbReference type="SAM" id="Phobius"/>
    </source>
</evidence>
<evidence type="ECO:0000313" key="11">
    <source>
        <dbReference type="Proteomes" id="UP000257323"/>
    </source>
</evidence>
<feature type="transmembrane region" description="Helical" evidence="9">
    <location>
        <begin position="425"/>
        <end position="443"/>
    </location>
</feature>
<comment type="subcellular location">
    <subcellularLocation>
        <location evidence="1 8">Cell membrane</location>
        <topology evidence="1 8">Multi-pass membrane protein</topology>
    </subcellularLocation>
</comment>
<feature type="transmembrane region" description="Helical" evidence="9">
    <location>
        <begin position="198"/>
        <end position="222"/>
    </location>
</feature>
<reference evidence="10 11" key="1">
    <citation type="submission" date="2018-08" db="EMBL/GenBank/DDBJ databases">
        <title>Genome analysis of the thermophilic bacterium of the candidate phylum Aminicenantes from deep subsurface aquifer revealed its physiology and ecological role.</title>
        <authorList>
            <person name="Kadnikov V.V."/>
            <person name="Mardanov A.V."/>
            <person name="Beletsky A.V."/>
            <person name="Karnachuk O.V."/>
            <person name="Ravin N.V."/>
        </authorList>
    </citation>
    <scope>NUCLEOTIDE SEQUENCE [LARGE SCALE GENOMIC DNA]</scope>
    <source>
        <strain evidence="10">BY38</strain>
    </source>
</reference>
<dbReference type="InterPro" id="IPR045018">
    <property type="entry name" value="Azg-like"/>
</dbReference>
<dbReference type="PANTHER" id="PTHR43337">
    <property type="entry name" value="XANTHINE/URACIL PERMEASE C887.17-RELATED"/>
    <property type="match status" value="1"/>
</dbReference>
<comment type="caution">
    <text evidence="10">The sequence shown here is derived from an EMBL/GenBank/DDBJ whole genome shotgun (WGS) entry which is preliminary data.</text>
</comment>
<feature type="transmembrane region" description="Helical" evidence="9">
    <location>
        <begin position="108"/>
        <end position="127"/>
    </location>
</feature>
<dbReference type="EMBL" id="QUAH01000008">
    <property type="protein sequence ID" value="RFT15570.1"/>
    <property type="molecule type" value="Genomic_DNA"/>
</dbReference>
<evidence type="ECO:0000256" key="5">
    <source>
        <dbReference type="ARBA" id="ARBA00022692"/>
    </source>
</evidence>
<evidence type="ECO:0000256" key="2">
    <source>
        <dbReference type="ARBA" id="ARBA00005697"/>
    </source>
</evidence>
<proteinExistence type="inferred from homology"/>
<dbReference type="PIRSF" id="PIRSF005353">
    <property type="entry name" value="PbuG"/>
    <property type="match status" value="1"/>
</dbReference>
<dbReference type="Proteomes" id="UP000257323">
    <property type="component" value="Unassembled WGS sequence"/>
</dbReference>
<feature type="transmembrane region" description="Helical" evidence="9">
    <location>
        <begin position="86"/>
        <end position="102"/>
    </location>
</feature>
<feature type="transmembrane region" description="Helical" evidence="9">
    <location>
        <begin position="318"/>
        <end position="340"/>
    </location>
</feature>
<dbReference type="InterPro" id="IPR006043">
    <property type="entry name" value="NCS2"/>
</dbReference>
<dbReference type="InterPro" id="IPR026033">
    <property type="entry name" value="Azg-like_bact_archaea"/>
</dbReference>
<name>A0A3E2BLF5_9BACT</name>
<sequence>MTETLEKIFQLQANQTSLRKELLGGLTTFMTMSYIIFVQPAILGQTGMDRGAVMVATCLASALATLLTGLLANYPVAQAPAMGHNVFFAVTVCGLMGYSWQVALGANFISGVIFTVLALFGVAGKLVEIIPDSLKNAIAAGIGLLIALIGLEYAGIVVSTPGVLVGLGDLGSKPVILAFIGLLVISVLMAWKVPGALLWGILLTTAVGLPLGVVKYQGVLAAPPSIAPTMFQLDIAGALRSGLIPIIFVFFFLDVFDTVGTLVGVCGPAGFFKNGKLPRANQAMLADAMGTVVGTLLGTSTVTSYIESSTGIAQGARTGLANLATSVLFLGALFLSPLAAMVGGSFVYKDQVLHPVIAPPLIIVGFLMMKSVARIDWEDISEAIPAFLTVVVMPLAVSITDGMAFGFISYSLIKLARGEGRKVHWLVYLISFLLVIRYFIRYIS</sequence>
<keyword evidence="7 8" id="KW-0472">Membrane</keyword>
<evidence type="ECO:0000256" key="3">
    <source>
        <dbReference type="ARBA" id="ARBA00022448"/>
    </source>
</evidence>
<evidence type="ECO:0000256" key="6">
    <source>
        <dbReference type="ARBA" id="ARBA00022989"/>
    </source>
</evidence>
<feature type="transmembrane region" description="Helical" evidence="9">
    <location>
        <begin position="139"/>
        <end position="158"/>
    </location>
</feature>
<dbReference type="Pfam" id="PF00860">
    <property type="entry name" value="Xan_ur_permease"/>
    <property type="match status" value="1"/>
</dbReference>
<comment type="similarity">
    <text evidence="2 8">Belongs to the nucleobase:cation symporter-2 (NCS2) (TC 2.A.40) family. Azg-like subfamily.</text>
</comment>
<evidence type="ECO:0000256" key="7">
    <source>
        <dbReference type="ARBA" id="ARBA00023136"/>
    </source>
</evidence>
<dbReference type="AlphaFoldDB" id="A0A3E2BLF5"/>
<keyword evidence="3 8" id="KW-0813">Transport</keyword>
<organism evidence="10 11">
    <name type="scientific">Candidatus Saccharicenans subterraneus</name>
    <dbReference type="NCBI Taxonomy" id="2508984"/>
    <lineage>
        <taxon>Bacteria</taxon>
        <taxon>Candidatus Aminicenantota</taxon>
        <taxon>Candidatus Aminicenantia</taxon>
        <taxon>Candidatus Aminicenantales</taxon>
        <taxon>Candidatus Saccharicenantaceae</taxon>
        <taxon>Candidatus Saccharicenans</taxon>
    </lineage>
</organism>
<dbReference type="PANTHER" id="PTHR43337:SF1">
    <property type="entry name" value="XANTHINE_URACIL PERMEASE C887.17-RELATED"/>
    <property type="match status" value="1"/>
</dbReference>
<feature type="transmembrane region" description="Helical" evidence="9">
    <location>
        <begin position="352"/>
        <end position="372"/>
    </location>
</feature>
<keyword evidence="6 8" id="KW-1133">Transmembrane helix</keyword>
<gene>
    <name evidence="10" type="ORF">OP8BY_0218</name>
</gene>
<dbReference type="GO" id="GO:0005345">
    <property type="term" value="F:purine nucleobase transmembrane transporter activity"/>
    <property type="evidence" value="ECO:0007669"/>
    <property type="project" value="TreeGrafter"/>
</dbReference>
<keyword evidence="4 8" id="KW-1003">Cell membrane</keyword>
<protein>
    <submittedName>
        <fullName evidence="10">Xanthine/uracil/thiamine/ascorbate permease family protein</fullName>
    </submittedName>
</protein>